<evidence type="ECO:0000313" key="2">
    <source>
        <dbReference type="Proteomes" id="UP000015453"/>
    </source>
</evidence>
<accession>S8E304</accession>
<reference evidence="1 2" key="1">
    <citation type="journal article" date="2013" name="BMC Genomics">
        <title>The miniature genome of a carnivorous plant Genlisea aurea contains a low number of genes and short non-coding sequences.</title>
        <authorList>
            <person name="Leushkin E.V."/>
            <person name="Sutormin R.A."/>
            <person name="Nabieva E.R."/>
            <person name="Penin A.A."/>
            <person name="Kondrashov A.S."/>
            <person name="Logacheva M.D."/>
        </authorList>
    </citation>
    <scope>NUCLEOTIDE SEQUENCE [LARGE SCALE GENOMIC DNA]</scope>
</reference>
<name>S8E304_9LAMI</name>
<dbReference type="Proteomes" id="UP000015453">
    <property type="component" value="Unassembled WGS sequence"/>
</dbReference>
<dbReference type="AlphaFoldDB" id="S8E304"/>
<dbReference type="OrthoDB" id="1731549at2759"/>
<dbReference type="PANTHER" id="PTHR46087">
    <property type="entry name" value="PUTATIVE, EXPRESSED-RELATED"/>
    <property type="match status" value="1"/>
</dbReference>
<gene>
    <name evidence="1" type="ORF">M569_08124</name>
</gene>
<feature type="non-terminal residue" evidence="1">
    <location>
        <position position="71"/>
    </location>
</feature>
<keyword evidence="2" id="KW-1185">Reference proteome</keyword>
<evidence type="ECO:0000313" key="1">
    <source>
        <dbReference type="EMBL" id="EPS66652.1"/>
    </source>
</evidence>
<dbReference type="PANTHER" id="PTHR46087:SF9">
    <property type="entry name" value="ARM REPEAT SUPERFAMILY PROTEIN"/>
    <property type="match status" value="1"/>
</dbReference>
<comment type="caution">
    <text evidence="1">The sequence shown here is derived from an EMBL/GenBank/DDBJ whole genome shotgun (WGS) entry which is preliminary data.</text>
</comment>
<dbReference type="InterPro" id="IPR055296">
    <property type="entry name" value="SRL2-like"/>
</dbReference>
<organism evidence="1 2">
    <name type="scientific">Genlisea aurea</name>
    <dbReference type="NCBI Taxonomy" id="192259"/>
    <lineage>
        <taxon>Eukaryota</taxon>
        <taxon>Viridiplantae</taxon>
        <taxon>Streptophyta</taxon>
        <taxon>Embryophyta</taxon>
        <taxon>Tracheophyta</taxon>
        <taxon>Spermatophyta</taxon>
        <taxon>Magnoliopsida</taxon>
        <taxon>eudicotyledons</taxon>
        <taxon>Gunneridae</taxon>
        <taxon>Pentapetalae</taxon>
        <taxon>asterids</taxon>
        <taxon>lamiids</taxon>
        <taxon>Lamiales</taxon>
        <taxon>Lentibulariaceae</taxon>
        <taxon>Genlisea</taxon>
    </lineage>
</organism>
<dbReference type="EMBL" id="AUSU01003561">
    <property type="protein sequence ID" value="EPS66652.1"/>
    <property type="molecule type" value="Genomic_DNA"/>
</dbReference>
<feature type="non-terminal residue" evidence="1">
    <location>
        <position position="1"/>
    </location>
</feature>
<protein>
    <submittedName>
        <fullName evidence="1">Uncharacterized protein</fullName>
    </submittedName>
</protein>
<proteinExistence type="predicted"/>
<sequence>LRLSSHQITLLFSSIWEQSVFPENKPENYVAIAHTYSMIVLFSRAKKKFVDSLIQSLQLAFSLRDVSLQDK</sequence>